<evidence type="ECO:0000256" key="14">
    <source>
        <dbReference type="PROSITE-ProRule" id="PRU10141"/>
    </source>
</evidence>
<dbReference type="InterPro" id="IPR000719">
    <property type="entry name" value="Prot_kinase_dom"/>
</dbReference>
<evidence type="ECO:0000256" key="2">
    <source>
        <dbReference type="ARBA" id="ARBA00022527"/>
    </source>
</evidence>
<keyword evidence="7" id="KW-0677">Repeat</keyword>
<dbReference type="Gene3D" id="3.80.10.10">
    <property type="entry name" value="Ribonuclease Inhibitor"/>
    <property type="match status" value="1"/>
</dbReference>
<dbReference type="InterPro" id="IPR011009">
    <property type="entry name" value="Kinase-like_dom_sf"/>
</dbReference>
<dbReference type="SMART" id="SM00220">
    <property type="entry name" value="S_TKc"/>
    <property type="match status" value="1"/>
</dbReference>
<evidence type="ECO:0000256" key="7">
    <source>
        <dbReference type="ARBA" id="ARBA00022737"/>
    </source>
</evidence>
<dbReference type="InterPro" id="IPR008271">
    <property type="entry name" value="Ser/Thr_kinase_AS"/>
</dbReference>
<dbReference type="FunFam" id="3.30.200.20:FF:000394">
    <property type="entry name" value="Leucine-rich repeat receptor-like protein kinase"/>
    <property type="match status" value="1"/>
</dbReference>
<evidence type="ECO:0000313" key="19">
    <source>
        <dbReference type="Proteomes" id="UP001140206"/>
    </source>
</evidence>
<keyword evidence="8 14" id="KW-0547">Nucleotide-binding</keyword>
<evidence type="ECO:0000256" key="10">
    <source>
        <dbReference type="ARBA" id="ARBA00022840"/>
    </source>
</evidence>
<dbReference type="InterPro" id="IPR001245">
    <property type="entry name" value="Ser-Thr/Tyr_kinase_cat_dom"/>
</dbReference>
<dbReference type="Gene3D" id="1.10.510.10">
    <property type="entry name" value="Transferase(Phosphotransferase) domain 1"/>
    <property type="match status" value="1"/>
</dbReference>
<dbReference type="GO" id="GO:0005886">
    <property type="term" value="C:plasma membrane"/>
    <property type="evidence" value="ECO:0007669"/>
    <property type="project" value="UniProtKB-SubCell"/>
</dbReference>
<dbReference type="Pfam" id="PF07714">
    <property type="entry name" value="PK_Tyr_Ser-Thr"/>
    <property type="match status" value="1"/>
</dbReference>
<sequence length="488" mass="54022">MLQPLIKLRQTTKNLSSCGLTGVIVSSFGNLSTLNSLDLSYNDLSGDLPTFLDQLSALTYLDVTGNSNISTTLPPGLQQRKRDGNLMFRFGGASRYSRPSNNKTKILLAVIIPVAAVGLLLLLACLIKRSGFRRLANGEEIRNKNSTDLVDSNGNIVQIDSQHFTYKDVQKITNNFEKMIGKGGFGAVYHGQLYDGTQVAVKLLDSSSRQGTREFLAEVRHLSRIHHRNLVPLIGYCKDGLGCMALVYEYMSGGSLRTYLRGKDRNARVLSWEERLHILLEAAQGLLYLHRECAPPIIHRDVKTENILLNHMLEAKIADFGLSKAFRDNCTHMSITVAGTPGYLDPEYNSSCRLTEKSDVYSFGVVLLEVVTAKPPIIDGRNKIHLTLWVHQQLTKGSMDDIVDTRILDRYDVNSAWKVVQLAMSCCLETSAQRPVMSHLVSELKDCLELVLGTSSVMDSGRSSSSRRIAFEVAKNGESSLPDGPSVR</sequence>
<evidence type="ECO:0000313" key="18">
    <source>
        <dbReference type="EMBL" id="KAJ4771497.1"/>
    </source>
</evidence>
<keyword evidence="6 16" id="KW-0812">Transmembrane</keyword>
<dbReference type="InterPro" id="IPR001611">
    <property type="entry name" value="Leu-rich_rpt"/>
</dbReference>
<keyword evidence="13" id="KW-0675">Receptor</keyword>
<evidence type="ECO:0000256" key="5">
    <source>
        <dbReference type="ARBA" id="ARBA00022679"/>
    </source>
</evidence>
<dbReference type="PROSITE" id="PS00108">
    <property type="entry name" value="PROTEIN_KINASE_ST"/>
    <property type="match status" value="1"/>
</dbReference>
<evidence type="ECO:0000256" key="13">
    <source>
        <dbReference type="ARBA" id="ARBA00023170"/>
    </source>
</evidence>
<comment type="similarity">
    <text evidence="15">Belongs to the protein kinase superfamily.</text>
</comment>
<keyword evidence="2 15" id="KW-0723">Serine/threonine-protein kinase</keyword>
<evidence type="ECO:0000256" key="11">
    <source>
        <dbReference type="ARBA" id="ARBA00022989"/>
    </source>
</evidence>
<dbReference type="FunFam" id="1.10.510.10:FF:000146">
    <property type="entry name" value="LRR receptor-like serine/threonine-protein kinase IOS1"/>
    <property type="match status" value="1"/>
</dbReference>
<dbReference type="InterPro" id="IPR017441">
    <property type="entry name" value="Protein_kinase_ATP_BS"/>
</dbReference>
<evidence type="ECO:0000256" key="16">
    <source>
        <dbReference type="SAM" id="Phobius"/>
    </source>
</evidence>
<organism evidence="18 19">
    <name type="scientific">Rhynchospora pubera</name>
    <dbReference type="NCBI Taxonomy" id="906938"/>
    <lineage>
        <taxon>Eukaryota</taxon>
        <taxon>Viridiplantae</taxon>
        <taxon>Streptophyta</taxon>
        <taxon>Embryophyta</taxon>
        <taxon>Tracheophyta</taxon>
        <taxon>Spermatophyta</taxon>
        <taxon>Magnoliopsida</taxon>
        <taxon>Liliopsida</taxon>
        <taxon>Poales</taxon>
        <taxon>Cyperaceae</taxon>
        <taxon>Cyperoideae</taxon>
        <taxon>Rhynchosporeae</taxon>
        <taxon>Rhynchospora</taxon>
    </lineage>
</organism>
<evidence type="ECO:0000256" key="9">
    <source>
        <dbReference type="ARBA" id="ARBA00022777"/>
    </source>
</evidence>
<dbReference type="GO" id="GO:0004674">
    <property type="term" value="F:protein serine/threonine kinase activity"/>
    <property type="evidence" value="ECO:0007669"/>
    <property type="project" value="UniProtKB-KW"/>
</dbReference>
<evidence type="ECO:0000256" key="12">
    <source>
        <dbReference type="ARBA" id="ARBA00023136"/>
    </source>
</evidence>
<dbReference type="GO" id="GO:0005524">
    <property type="term" value="F:ATP binding"/>
    <property type="evidence" value="ECO:0007669"/>
    <property type="project" value="UniProtKB-UniRule"/>
</dbReference>
<dbReference type="EMBL" id="JAMFTS010000003">
    <property type="protein sequence ID" value="KAJ4771497.1"/>
    <property type="molecule type" value="Genomic_DNA"/>
</dbReference>
<evidence type="ECO:0000256" key="8">
    <source>
        <dbReference type="ARBA" id="ARBA00022741"/>
    </source>
</evidence>
<dbReference type="Proteomes" id="UP001140206">
    <property type="component" value="Chromosome 3"/>
</dbReference>
<evidence type="ECO:0000256" key="3">
    <source>
        <dbReference type="ARBA" id="ARBA00022553"/>
    </source>
</evidence>
<name>A0AAV8DZ21_9POAL</name>
<keyword evidence="5" id="KW-0808">Transferase</keyword>
<comment type="subcellular location">
    <subcellularLocation>
        <location evidence="1">Cell membrane</location>
        <topology evidence="1">Single-pass membrane protein</topology>
    </subcellularLocation>
</comment>
<keyword evidence="12 16" id="KW-0472">Membrane</keyword>
<comment type="caution">
    <text evidence="18">The sequence shown here is derived from an EMBL/GenBank/DDBJ whole genome shotgun (WGS) entry which is preliminary data.</text>
</comment>
<dbReference type="Pfam" id="PF13855">
    <property type="entry name" value="LRR_8"/>
    <property type="match status" value="1"/>
</dbReference>
<feature type="binding site" evidence="14">
    <location>
        <position position="202"/>
    </location>
    <ligand>
        <name>ATP</name>
        <dbReference type="ChEBI" id="CHEBI:30616"/>
    </ligand>
</feature>
<reference evidence="18" key="1">
    <citation type="submission" date="2022-08" db="EMBL/GenBank/DDBJ databases">
        <authorList>
            <person name="Marques A."/>
        </authorList>
    </citation>
    <scope>NUCLEOTIDE SEQUENCE</scope>
    <source>
        <strain evidence="18">RhyPub2mFocal</strain>
        <tissue evidence="18">Leaves</tissue>
    </source>
</reference>
<dbReference type="SUPFAM" id="SSF52058">
    <property type="entry name" value="L domain-like"/>
    <property type="match status" value="1"/>
</dbReference>
<feature type="domain" description="Protein kinase" evidence="17">
    <location>
        <begin position="174"/>
        <end position="452"/>
    </location>
</feature>
<evidence type="ECO:0000256" key="1">
    <source>
        <dbReference type="ARBA" id="ARBA00004162"/>
    </source>
</evidence>
<dbReference type="PROSITE" id="PS00107">
    <property type="entry name" value="PROTEIN_KINASE_ATP"/>
    <property type="match status" value="1"/>
</dbReference>
<feature type="transmembrane region" description="Helical" evidence="16">
    <location>
        <begin position="106"/>
        <end position="127"/>
    </location>
</feature>
<keyword evidence="3" id="KW-0597">Phosphoprotein</keyword>
<dbReference type="PANTHER" id="PTHR45631">
    <property type="entry name" value="OS07G0107800 PROTEIN-RELATED"/>
    <property type="match status" value="1"/>
</dbReference>
<dbReference type="InterPro" id="IPR032675">
    <property type="entry name" value="LRR_dom_sf"/>
</dbReference>
<keyword evidence="4" id="KW-0433">Leucine-rich repeat</keyword>
<keyword evidence="9 18" id="KW-0418">Kinase</keyword>
<accession>A0AAV8DZ21</accession>
<dbReference type="AlphaFoldDB" id="A0AAV8DZ21"/>
<evidence type="ECO:0000256" key="4">
    <source>
        <dbReference type="ARBA" id="ARBA00022614"/>
    </source>
</evidence>
<evidence type="ECO:0000259" key="17">
    <source>
        <dbReference type="PROSITE" id="PS50011"/>
    </source>
</evidence>
<keyword evidence="19" id="KW-1185">Reference proteome</keyword>
<gene>
    <name evidence="18" type="ORF">LUZ62_055754</name>
</gene>
<keyword evidence="10 14" id="KW-0067">ATP-binding</keyword>
<dbReference type="PROSITE" id="PS50011">
    <property type="entry name" value="PROTEIN_KINASE_DOM"/>
    <property type="match status" value="1"/>
</dbReference>
<dbReference type="SUPFAM" id="SSF56112">
    <property type="entry name" value="Protein kinase-like (PK-like)"/>
    <property type="match status" value="1"/>
</dbReference>
<evidence type="ECO:0000256" key="15">
    <source>
        <dbReference type="RuleBase" id="RU000304"/>
    </source>
</evidence>
<proteinExistence type="inferred from homology"/>
<dbReference type="Gene3D" id="3.30.200.20">
    <property type="entry name" value="Phosphorylase Kinase, domain 1"/>
    <property type="match status" value="1"/>
</dbReference>
<keyword evidence="11 16" id="KW-1133">Transmembrane helix</keyword>
<evidence type="ECO:0000256" key="6">
    <source>
        <dbReference type="ARBA" id="ARBA00022692"/>
    </source>
</evidence>
<dbReference type="PANTHER" id="PTHR45631:SF202">
    <property type="entry name" value="SENESCENCE-INDUCED RECEPTOR-LIKE SERINE_THREONINE-PROTEIN KINASE"/>
    <property type="match status" value="1"/>
</dbReference>
<protein>
    <submittedName>
        <fullName evidence="18">Leucine-rich repeat protein kinase family protein</fullName>
    </submittedName>
</protein>